<keyword evidence="11 12" id="KW-0275">Fatty acid biosynthesis</keyword>
<evidence type="ECO:0000256" key="1">
    <source>
        <dbReference type="ARBA" id="ARBA00005194"/>
    </source>
</evidence>
<keyword evidence="6 12" id="KW-0521">NADP</keyword>
<dbReference type="GO" id="GO:0030497">
    <property type="term" value="P:fatty acid elongation"/>
    <property type="evidence" value="ECO:0007669"/>
    <property type="project" value="UniProtKB-UniRule"/>
</dbReference>
<dbReference type="FunFam" id="3.40.50.720:FF:000317">
    <property type="entry name" value="Very-long-chain 3-oxoacyl-CoA reductase"/>
    <property type="match status" value="1"/>
</dbReference>
<keyword evidence="7 12" id="KW-1133">Transmembrane helix</keyword>
<dbReference type="EC" id="1.1.1.330" evidence="12"/>
<keyword evidence="5 12" id="KW-0276">Fatty acid metabolism</keyword>
<organism evidence="14 15">
    <name type="scientific">Bimuria novae-zelandiae CBS 107.79</name>
    <dbReference type="NCBI Taxonomy" id="1447943"/>
    <lineage>
        <taxon>Eukaryota</taxon>
        <taxon>Fungi</taxon>
        <taxon>Dikarya</taxon>
        <taxon>Ascomycota</taxon>
        <taxon>Pezizomycotina</taxon>
        <taxon>Dothideomycetes</taxon>
        <taxon>Pleosporomycetidae</taxon>
        <taxon>Pleosporales</taxon>
        <taxon>Massarineae</taxon>
        <taxon>Didymosphaeriaceae</taxon>
        <taxon>Bimuria</taxon>
    </lineage>
</organism>
<dbReference type="AlphaFoldDB" id="A0A6A5VRR6"/>
<evidence type="ECO:0000256" key="7">
    <source>
        <dbReference type="ARBA" id="ARBA00022989"/>
    </source>
</evidence>
<dbReference type="GO" id="GO:0141040">
    <property type="term" value="F:very-long-chain 3-oxoacyl-CoA reductase activity"/>
    <property type="evidence" value="ECO:0007669"/>
    <property type="project" value="UniProtKB-EC"/>
</dbReference>
<comment type="pathway">
    <text evidence="1">Lipid metabolism; fatty acid biosynthesis.</text>
</comment>
<comment type="catalytic activity">
    <reaction evidence="12">
        <text>a very-long-chain (3R)-3-hydroxyacyl-CoA + NADP(+) = a very-long-chain 3-oxoacyl-CoA + NADPH + H(+)</text>
        <dbReference type="Rhea" id="RHEA:48680"/>
        <dbReference type="ChEBI" id="CHEBI:15378"/>
        <dbReference type="ChEBI" id="CHEBI:57783"/>
        <dbReference type="ChEBI" id="CHEBI:58349"/>
        <dbReference type="ChEBI" id="CHEBI:85440"/>
        <dbReference type="ChEBI" id="CHEBI:90725"/>
        <dbReference type="EC" id="1.1.1.330"/>
    </reaction>
</comment>
<keyword evidence="9 12" id="KW-0443">Lipid metabolism</keyword>
<proteinExistence type="inferred from homology"/>
<comment type="similarity">
    <text evidence="12">Belongs to the short-chain dehydrogenases/reductases (SDR) family.</text>
</comment>
<evidence type="ECO:0000256" key="8">
    <source>
        <dbReference type="ARBA" id="ARBA00023002"/>
    </source>
</evidence>
<reference evidence="14" key="1">
    <citation type="journal article" date="2020" name="Stud. Mycol.">
        <title>101 Dothideomycetes genomes: a test case for predicting lifestyles and emergence of pathogens.</title>
        <authorList>
            <person name="Haridas S."/>
            <person name="Albert R."/>
            <person name="Binder M."/>
            <person name="Bloem J."/>
            <person name="Labutti K."/>
            <person name="Salamov A."/>
            <person name="Andreopoulos B."/>
            <person name="Baker S."/>
            <person name="Barry K."/>
            <person name="Bills G."/>
            <person name="Bluhm B."/>
            <person name="Cannon C."/>
            <person name="Castanera R."/>
            <person name="Culley D."/>
            <person name="Daum C."/>
            <person name="Ezra D."/>
            <person name="Gonzalez J."/>
            <person name="Henrissat B."/>
            <person name="Kuo A."/>
            <person name="Liang C."/>
            <person name="Lipzen A."/>
            <person name="Lutzoni F."/>
            <person name="Magnuson J."/>
            <person name="Mondo S."/>
            <person name="Nolan M."/>
            <person name="Ohm R."/>
            <person name="Pangilinan J."/>
            <person name="Park H.-J."/>
            <person name="Ramirez L."/>
            <person name="Alfaro M."/>
            <person name="Sun H."/>
            <person name="Tritt A."/>
            <person name="Yoshinaga Y."/>
            <person name="Zwiers L.-H."/>
            <person name="Turgeon B."/>
            <person name="Goodwin S."/>
            <person name="Spatafora J."/>
            <person name="Crous P."/>
            <person name="Grigoriev I."/>
        </authorList>
    </citation>
    <scope>NUCLEOTIDE SEQUENCE</scope>
    <source>
        <strain evidence="14">CBS 107.79</strain>
    </source>
</reference>
<dbReference type="PIRSF" id="PIRSF000126">
    <property type="entry name" value="11-beta-HSD1"/>
    <property type="match status" value="1"/>
</dbReference>
<feature type="binding site" evidence="12">
    <location>
        <position position="205"/>
    </location>
    <ligand>
        <name>substrate</name>
    </ligand>
</feature>
<dbReference type="InterPro" id="IPR020904">
    <property type="entry name" value="Sc_DH/Rdtase_CS"/>
</dbReference>
<evidence type="ECO:0000256" key="10">
    <source>
        <dbReference type="ARBA" id="ARBA00023136"/>
    </source>
</evidence>
<keyword evidence="15" id="KW-1185">Reference proteome</keyword>
<evidence type="ECO:0000256" key="4">
    <source>
        <dbReference type="ARBA" id="ARBA00022824"/>
    </source>
</evidence>
<keyword evidence="10 12" id="KW-0472">Membrane</keyword>
<evidence type="ECO:0000256" key="9">
    <source>
        <dbReference type="ARBA" id="ARBA00023098"/>
    </source>
</evidence>
<dbReference type="InterPro" id="IPR027533">
    <property type="entry name" value="3_ketoreductase_fungal"/>
</dbReference>
<evidence type="ECO:0000256" key="5">
    <source>
        <dbReference type="ARBA" id="ARBA00022832"/>
    </source>
</evidence>
<evidence type="ECO:0000313" key="15">
    <source>
        <dbReference type="Proteomes" id="UP000800036"/>
    </source>
</evidence>
<dbReference type="Gene3D" id="3.40.50.720">
    <property type="entry name" value="NAD(P)-binding Rossmann-like Domain"/>
    <property type="match status" value="1"/>
</dbReference>
<dbReference type="GO" id="GO:0005789">
    <property type="term" value="C:endoplasmic reticulum membrane"/>
    <property type="evidence" value="ECO:0007669"/>
    <property type="project" value="UniProtKB-SubCell"/>
</dbReference>
<keyword evidence="2 12" id="KW-0444">Lipid biosynthesis</keyword>
<dbReference type="GO" id="GO:0045703">
    <property type="term" value="F:ketoreductase activity"/>
    <property type="evidence" value="ECO:0007669"/>
    <property type="project" value="UniProtKB-UniRule"/>
</dbReference>
<dbReference type="InterPro" id="IPR036291">
    <property type="entry name" value="NAD(P)-bd_dom_sf"/>
</dbReference>
<evidence type="ECO:0000256" key="2">
    <source>
        <dbReference type="ARBA" id="ARBA00022516"/>
    </source>
</evidence>
<keyword evidence="4 12" id="KW-0256">Endoplasmic reticulum</keyword>
<dbReference type="OrthoDB" id="5545019at2759"/>
<dbReference type="InterPro" id="IPR002347">
    <property type="entry name" value="SDR_fam"/>
</dbReference>
<protein>
    <recommendedName>
        <fullName evidence="12">Very-long-chain 3-oxoacyl-CoA reductase</fullName>
        <ecNumber evidence="12">1.1.1.330</ecNumber>
    </recommendedName>
    <alternativeName>
        <fullName evidence="12">3-ketoacyl-CoA reductase</fullName>
        <shortName evidence="12">3-ketoreductase</shortName>
        <shortName evidence="12">KAR</shortName>
    </alternativeName>
    <alternativeName>
        <fullName evidence="12">Microsomal beta-keto-reductase</fullName>
    </alternativeName>
</protein>
<dbReference type="CDD" id="cd05356">
    <property type="entry name" value="17beta-HSD1_like_SDR_c"/>
    <property type="match status" value="1"/>
</dbReference>
<name>A0A6A5VRR6_9PLEO</name>
<keyword evidence="3 12" id="KW-0812">Transmembrane</keyword>
<dbReference type="Proteomes" id="UP000800036">
    <property type="component" value="Unassembled WGS sequence"/>
</dbReference>
<dbReference type="UniPathway" id="UPA00094"/>
<keyword evidence="8 12" id="KW-0560">Oxidoreductase</keyword>
<evidence type="ECO:0000256" key="12">
    <source>
        <dbReference type="HAMAP-Rule" id="MF_03107"/>
    </source>
</evidence>
<evidence type="ECO:0000256" key="11">
    <source>
        <dbReference type="ARBA" id="ARBA00023160"/>
    </source>
</evidence>
<dbReference type="PRINTS" id="PR00081">
    <property type="entry name" value="GDHRDH"/>
</dbReference>
<feature type="transmembrane region" description="Helical" evidence="13">
    <location>
        <begin position="20"/>
        <end position="47"/>
    </location>
</feature>
<accession>A0A6A5VRR6</accession>
<gene>
    <name evidence="14" type="ORF">BU23DRAFT_576362</name>
</gene>
<dbReference type="PANTHER" id="PTHR43086">
    <property type="entry name" value="VERY-LONG-CHAIN 3-OXOOACYL-COA REDUCTASE"/>
    <property type="match status" value="1"/>
</dbReference>
<evidence type="ECO:0000256" key="13">
    <source>
        <dbReference type="SAM" id="Phobius"/>
    </source>
</evidence>
<comment type="subcellular location">
    <subcellularLocation>
        <location evidence="12">Endoplasmic reticulum membrane</location>
        <topology evidence="12">Single-pass membrane protein</topology>
    </subcellularLocation>
</comment>
<comment type="function">
    <text evidence="12">Component of the microsomal membrane bound fatty acid elongation system, which produces the 26-carbon very long-chain fatty acids (VLCFA) from palmitate. Catalyzes the reduction of the 3-ketoacyl-CoA intermediate that is formed in each cycle of fatty acid elongation. VLCFAs serve as precursors for ceramide and sphingolipids.</text>
</comment>
<evidence type="ECO:0000313" key="14">
    <source>
        <dbReference type="EMBL" id="KAF1980403.1"/>
    </source>
</evidence>
<dbReference type="EMBL" id="ML976656">
    <property type="protein sequence ID" value="KAF1980403.1"/>
    <property type="molecule type" value="Genomic_DNA"/>
</dbReference>
<feature type="active site" description="Proton acceptor" evidence="12">
    <location>
        <position position="218"/>
    </location>
</feature>
<dbReference type="SUPFAM" id="SSF51735">
    <property type="entry name" value="NAD(P)-binding Rossmann-fold domains"/>
    <property type="match status" value="1"/>
</dbReference>
<dbReference type="HAMAP" id="MF_03107">
    <property type="entry name" value="3_ketoreductase"/>
    <property type="match status" value="1"/>
</dbReference>
<evidence type="ECO:0000256" key="3">
    <source>
        <dbReference type="ARBA" id="ARBA00022692"/>
    </source>
</evidence>
<evidence type="ECO:0000256" key="6">
    <source>
        <dbReference type="ARBA" id="ARBA00022857"/>
    </source>
</evidence>
<sequence length="342" mass="37169">MDPTRQFTDRLGVTVDSNSSYLLVAILLVAGAYAILVPVISFARVLFSLFILPGKSLSSYGPRGSWVLITGASDGIGKEFALSLAAKGYNLLLVSRTQSKLDTLASDISSKYGPKISTKTLAMDFGLNKDSDYAALRKLIDGLDISILINNVGQSHSIPVPFVETPAEEMNSIITINCMATLKVTQTVAPGMISRKRGLILTMASTGGLFPTPLLATYSGSKAFLQQWSTALGSELQPHGVHVQCVQSHLVTTAMSKIRKSSALVPNPRQFVRSVLNKLGRSGGAQHIAFTSAPYWSHGLMIWFLMRFVGERASMVVKINKNMHEDIRKRALRKAAREAKKQ</sequence>
<dbReference type="PANTHER" id="PTHR43086:SF2">
    <property type="entry name" value="HYDROXYSTEROID DEHYDROGENASE-LIKE PROTEIN 1"/>
    <property type="match status" value="1"/>
</dbReference>
<dbReference type="PROSITE" id="PS00061">
    <property type="entry name" value="ADH_SHORT"/>
    <property type="match status" value="1"/>
</dbReference>
<dbReference type="GO" id="GO:0030148">
    <property type="term" value="P:sphingolipid biosynthetic process"/>
    <property type="evidence" value="ECO:0007669"/>
    <property type="project" value="UniProtKB-ARBA"/>
</dbReference>
<dbReference type="Pfam" id="PF00106">
    <property type="entry name" value="adh_short"/>
    <property type="match status" value="1"/>
</dbReference>